<dbReference type="InterPro" id="IPR015943">
    <property type="entry name" value="WD40/YVTN_repeat-like_dom_sf"/>
</dbReference>
<dbReference type="EMBL" id="MLAK01000790">
    <property type="protein sequence ID" value="OHT04521.1"/>
    <property type="molecule type" value="Genomic_DNA"/>
</dbReference>
<evidence type="ECO:0000256" key="3">
    <source>
        <dbReference type="PROSITE-ProRule" id="PRU00221"/>
    </source>
</evidence>
<accession>A0A1J4JZD4</accession>
<keyword evidence="5" id="KW-1185">Reference proteome</keyword>
<dbReference type="Pfam" id="PF00400">
    <property type="entry name" value="WD40"/>
    <property type="match status" value="1"/>
</dbReference>
<dbReference type="Gene3D" id="2.130.10.10">
    <property type="entry name" value="YVTN repeat-like/Quinoprotein amine dehydrogenase"/>
    <property type="match status" value="1"/>
</dbReference>
<evidence type="ECO:0000313" key="5">
    <source>
        <dbReference type="Proteomes" id="UP000179807"/>
    </source>
</evidence>
<evidence type="ECO:0000256" key="1">
    <source>
        <dbReference type="ARBA" id="ARBA00022574"/>
    </source>
</evidence>
<dbReference type="SUPFAM" id="SSF50978">
    <property type="entry name" value="WD40 repeat-like"/>
    <property type="match status" value="1"/>
</dbReference>
<dbReference type="InterPro" id="IPR036322">
    <property type="entry name" value="WD40_repeat_dom_sf"/>
</dbReference>
<reference evidence="4" key="1">
    <citation type="submission" date="2016-10" db="EMBL/GenBank/DDBJ databases">
        <authorList>
            <person name="Benchimol M."/>
            <person name="Almeida L.G."/>
            <person name="Vasconcelos A.T."/>
            <person name="Perreira-Neves A."/>
            <person name="Rosa I.A."/>
            <person name="Tasca T."/>
            <person name="Bogo M.R."/>
            <person name="de Souza W."/>
        </authorList>
    </citation>
    <scope>NUCLEOTIDE SEQUENCE [LARGE SCALE GENOMIC DNA]</scope>
    <source>
        <strain evidence="4">K</strain>
    </source>
</reference>
<dbReference type="AlphaFoldDB" id="A0A1J4JZD4"/>
<dbReference type="PROSITE" id="PS50294">
    <property type="entry name" value="WD_REPEATS_REGION"/>
    <property type="match status" value="1"/>
</dbReference>
<sequence>MSTYTGTPVDPVREFIDWRYSARENYESITMYVLPNHTVSLNFTQETNTADDSYIFGLILGDTKKDSNSEISLYNTVFPNKHSMTFNKSRPNKKWGEVSQLNSFEISGSLIAADVNTRNDIIAAYKNEVIYISENEETKHVFDDDQVTLIKCSPENCSTASFLCTAVNSILYYEAPGTIPMAVHEFTRPVIDLSIDPFQPKTALVTQGKTHIHLIDQREKSAVSLKMQNLTSSIAFSPHIPFIFANGLLSGDIGIFDLRSPQAPISNIQAHDSEVTSLKWSPFRKDVIASASLDTSITLWSLPSVKKNGAEAVFVHNGHVSPISVFDWCKDVPWTIASVSEDNLLEIWTVAPSQYEQ</sequence>
<organism evidence="4 5">
    <name type="scientific">Tritrichomonas foetus</name>
    <dbReference type="NCBI Taxonomy" id="1144522"/>
    <lineage>
        <taxon>Eukaryota</taxon>
        <taxon>Metamonada</taxon>
        <taxon>Parabasalia</taxon>
        <taxon>Tritrichomonadida</taxon>
        <taxon>Tritrichomonadidae</taxon>
        <taxon>Tritrichomonas</taxon>
    </lineage>
</organism>
<protein>
    <submittedName>
        <fullName evidence="4">Uncharacterized protein</fullName>
    </submittedName>
</protein>
<keyword evidence="2" id="KW-0677">Repeat</keyword>
<dbReference type="GeneID" id="94840578"/>
<dbReference type="InterPro" id="IPR001680">
    <property type="entry name" value="WD40_rpt"/>
</dbReference>
<evidence type="ECO:0000313" key="4">
    <source>
        <dbReference type="EMBL" id="OHT04521.1"/>
    </source>
</evidence>
<proteinExistence type="predicted"/>
<dbReference type="PANTHER" id="PTHR22850">
    <property type="entry name" value="WD40 REPEAT FAMILY"/>
    <property type="match status" value="1"/>
</dbReference>
<keyword evidence="1 3" id="KW-0853">WD repeat</keyword>
<dbReference type="OrthoDB" id="427795at2759"/>
<dbReference type="PROSITE" id="PS50082">
    <property type="entry name" value="WD_REPEATS_2"/>
    <property type="match status" value="1"/>
</dbReference>
<dbReference type="InterPro" id="IPR050459">
    <property type="entry name" value="WD_repeat_RBAP46/RBAP48/MSI1"/>
</dbReference>
<dbReference type="Proteomes" id="UP000179807">
    <property type="component" value="Unassembled WGS sequence"/>
</dbReference>
<dbReference type="RefSeq" id="XP_068357657.1">
    <property type="nucleotide sequence ID" value="XM_068505874.1"/>
</dbReference>
<name>A0A1J4JZD4_9EUKA</name>
<feature type="repeat" description="WD" evidence="3">
    <location>
        <begin position="268"/>
        <end position="302"/>
    </location>
</feature>
<gene>
    <name evidence="4" type="ORF">TRFO_27959</name>
</gene>
<comment type="caution">
    <text evidence="4">The sequence shown here is derived from an EMBL/GenBank/DDBJ whole genome shotgun (WGS) entry which is preliminary data.</text>
</comment>
<evidence type="ECO:0000256" key="2">
    <source>
        <dbReference type="ARBA" id="ARBA00022737"/>
    </source>
</evidence>
<dbReference type="SMART" id="SM00320">
    <property type="entry name" value="WD40"/>
    <property type="match status" value="2"/>
</dbReference>
<dbReference type="VEuPathDB" id="TrichDB:TRFO_27959"/>